<evidence type="ECO:0000256" key="1">
    <source>
        <dbReference type="SAM" id="Coils"/>
    </source>
</evidence>
<feature type="compositionally biased region" description="Basic and acidic residues" evidence="2">
    <location>
        <begin position="81"/>
        <end position="94"/>
    </location>
</feature>
<sequence>MSFSPRARPHTVNLAFSDPDVTDSYRDDRSFNTASSPRHRHPLGDSPYSARNPHDSIETQTTSPGRYRSSRGSQAGGVGDSSERIKSNLDRLLDLLDQDDHEAQQSQDELAASLAKSGRSYMSTPPPPPPTSASTSARPHYAPVSAPPTVTSSRRHPGPRTEPAAQTAAETPFSDSLGATPTAAARYSTGRPPLSARGSSALELLQRANGFSSPPSGPRVPVSPSPRPGSVAAMKRTDGETSRTGPTDAAAPAGADESSTAGLVSGLSRMAVNGDESTAGAARQDIADRRSNASLDSIARVAEAALQEFDDIISDTTHPDGNRPPSRLRSVVTPPESATSTRIYAATEPTMTQTYTHAPPAGSVNEQLVEELHEAQDYIAYLQEELRAISQVVVQLREQPSVDLGTATAADRGPTPRQQSPPSSQDWIAAAQSSTESAFQVMQHTFAMLPSLTDHSAPIDSVARALAFVRRMDEMVRPADRVRRRDEDVFAPENLNTMADTVQRWASKPA</sequence>
<feature type="compositionally biased region" description="Low complexity" evidence="2">
    <location>
        <begin position="244"/>
        <end position="256"/>
    </location>
</feature>
<protein>
    <submittedName>
        <fullName evidence="3">Uncharacterized protein</fullName>
    </submittedName>
</protein>
<keyword evidence="4" id="KW-1185">Reference proteome</keyword>
<feature type="region of interest" description="Disordered" evidence="2">
    <location>
        <begin position="1"/>
        <end position="269"/>
    </location>
</feature>
<dbReference type="EMBL" id="PJQD01000013">
    <property type="protein sequence ID" value="POY75701.1"/>
    <property type="molecule type" value="Genomic_DNA"/>
</dbReference>
<proteinExistence type="predicted"/>
<dbReference type="Proteomes" id="UP000237144">
    <property type="component" value="Unassembled WGS sequence"/>
</dbReference>
<feature type="coiled-coil region" evidence="1">
    <location>
        <begin position="365"/>
        <end position="399"/>
    </location>
</feature>
<dbReference type="OrthoDB" id="2526096at2759"/>
<gene>
    <name evidence="3" type="ORF">BMF94_1324</name>
</gene>
<evidence type="ECO:0000313" key="4">
    <source>
        <dbReference type="Proteomes" id="UP000237144"/>
    </source>
</evidence>
<accession>A0A2S5BG15</accession>
<reference evidence="3 4" key="1">
    <citation type="journal article" date="2018" name="Front. Microbiol.">
        <title>Prospects for Fungal Bioremediation of Acidic Radioactive Waste Sites: Characterization and Genome Sequence of Rhodotorula taiwanensis MD1149.</title>
        <authorList>
            <person name="Tkavc R."/>
            <person name="Matrosova V.Y."/>
            <person name="Grichenko O.E."/>
            <person name="Gostincar C."/>
            <person name="Volpe R.P."/>
            <person name="Klimenkova P."/>
            <person name="Gaidamakova E.K."/>
            <person name="Zhou C.E."/>
            <person name="Stewart B.J."/>
            <person name="Lyman M.G."/>
            <person name="Malfatti S.A."/>
            <person name="Rubinfeld B."/>
            <person name="Courtot M."/>
            <person name="Singh J."/>
            <person name="Dalgard C.L."/>
            <person name="Hamilton T."/>
            <person name="Frey K.G."/>
            <person name="Gunde-Cimerman N."/>
            <person name="Dugan L."/>
            <person name="Daly M.J."/>
        </authorList>
    </citation>
    <scope>NUCLEOTIDE SEQUENCE [LARGE SCALE GENOMIC DNA]</scope>
    <source>
        <strain evidence="3 4">MD1149</strain>
    </source>
</reference>
<evidence type="ECO:0000256" key="2">
    <source>
        <dbReference type="SAM" id="MobiDB-lite"/>
    </source>
</evidence>
<organism evidence="3 4">
    <name type="scientific">Rhodotorula taiwanensis</name>
    <dbReference type="NCBI Taxonomy" id="741276"/>
    <lineage>
        <taxon>Eukaryota</taxon>
        <taxon>Fungi</taxon>
        <taxon>Dikarya</taxon>
        <taxon>Basidiomycota</taxon>
        <taxon>Pucciniomycotina</taxon>
        <taxon>Microbotryomycetes</taxon>
        <taxon>Sporidiobolales</taxon>
        <taxon>Sporidiobolaceae</taxon>
        <taxon>Rhodotorula</taxon>
    </lineage>
</organism>
<evidence type="ECO:0000313" key="3">
    <source>
        <dbReference type="EMBL" id="POY75701.1"/>
    </source>
</evidence>
<feature type="compositionally biased region" description="Low complexity" evidence="2">
    <location>
        <begin position="416"/>
        <end position="425"/>
    </location>
</feature>
<keyword evidence="1" id="KW-0175">Coiled coil</keyword>
<feature type="region of interest" description="Disordered" evidence="2">
    <location>
        <begin position="404"/>
        <end position="425"/>
    </location>
</feature>
<feature type="compositionally biased region" description="Low complexity" evidence="2">
    <location>
        <begin position="161"/>
        <end position="172"/>
    </location>
</feature>
<feature type="region of interest" description="Disordered" evidence="2">
    <location>
        <begin position="312"/>
        <end position="340"/>
    </location>
</feature>
<name>A0A2S5BG15_9BASI</name>
<dbReference type="AlphaFoldDB" id="A0A2S5BG15"/>
<feature type="compositionally biased region" description="Pro residues" evidence="2">
    <location>
        <begin position="215"/>
        <end position="227"/>
    </location>
</feature>
<comment type="caution">
    <text evidence="3">The sequence shown here is derived from an EMBL/GenBank/DDBJ whole genome shotgun (WGS) entry which is preliminary data.</text>
</comment>